<sequence length="172" mass="19207">MLQVVVGLEVSATNKDQLFVGVLEERKRGQKGKRLAGCCLFFISFSLSCKFWNLNDIAFFSCYCVTGLLLLLLVTGLYALWVYCWVICALGCTLSKVWHGREYLDVARRYGLHLVSLAIAFVLRHPLVASAVFGATKSSQLQEVINACQVELTVEIVVEINRIHSNFPNSCP</sequence>
<gene>
    <name evidence="1" type="ORF">Patl1_22304</name>
</gene>
<keyword evidence="2" id="KW-1185">Reference proteome</keyword>
<evidence type="ECO:0000313" key="2">
    <source>
        <dbReference type="Proteomes" id="UP001164250"/>
    </source>
</evidence>
<name>A0ACC1A203_9ROSI</name>
<protein>
    <submittedName>
        <fullName evidence="1">Uncharacterized protein</fullName>
    </submittedName>
</protein>
<reference evidence="2" key="1">
    <citation type="journal article" date="2023" name="G3 (Bethesda)">
        <title>Genome assembly and association tests identify interacting loci associated with vigor, precocity, and sex in interspecific pistachio rootstocks.</title>
        <authorList>
            <person name="Palmer W."/>
            <person name="Jacygrad E."/>
            <person name="Sagayaradj S."/>
            <person name="Cavanaugh K."/>
            <person name="Han R."/>
            <person name="Bertier L."/>
            <person name="Beede B."/>
            <person name="Kafkas S."/>
            <person name="Golino D."/>
            <person name="Preece J."/>
            <person name="Michelmore R."/>
        </authorList>
    </citation>
    <scope>NUCLEOTIDE SEQUENCE [LARGE SCALE GENOMIC DNA]</scope>
</reference>
<organism evidence="1 2">
    <name type="scientific">Pistacia atlantica</name>
    <dbReference type="NCBI Taxonomy" id="434234"/>
    <lineage>
        <taxon>Eukaryota</taxon>
        <taxon>Viridiplantae</taxon>
        <taxon>Streptophyta</taxon>
        <taxon>Embryophyta</taxon>
        <taxon>Tracheophyta</taxon>
        <taxon>Spermatophyta</taxon>
        <taxon>Magnoliopsida</taxon>
        <taxon>eudicotyledons</taxon>
        <taxon>Gunneridae</taxon>
        <taxon>Pentapetalae</taxon>
        <taxon>rosids</taxon>
        <taxon>malvids</taxon>
        <taxon>Sapindales</taxon>
        <taxon>Anacardiaceae</taxon>
        <taxon>Pistacia</taxon>
    </lineage>
</organism>
<dbReference type="EMBL" id="CM047909">
    <property type="protein sequence ID" value="KAJ0080068.1"/>
    <property type="molecule type" value="Genomic_DNA"/>
</dbReference>
<dbReference type="Proteomes" id="UP001164250">
    <property type="component" value="Chromosome 13"/>
</dbReference>
<proteinExistence type="predicted"/>
<comment type="caution">
    <text evidence="1">The sequence shown here is derived from an EMBL/GenBank/DDBJ whole genome shotgun (WGS) entry which is preliminary data.</text>
</comment>
<evidence type="ECO:0000313" key="1">
    <source>
        <dbReference type="EMBL" id="KAJ0080068.1"/>
    </source>
</evidence>
<accession>A0ACC1A203</accession>